<dbReference type="InterPro" id="IPR050570">
    <property type="entry name" value="Cell_wall_metabolism_enzyme"/>
</dbReference>
<dbReference type="CDD" id="cd12797">
    <property type="entry name" value="M23_peptidase"/>
    <property type="match status" value="1"/>
</dbReference>
<comment type="caution">
    <text evidence="3">The sequence shown here is derived from an EMBL/GenBank/DDBJ whole genome shotgun (WGS) entry which is preliminary data.</text>
</comment>
<feature type="region of interest" description="Disordered" evidence="1">
    <location>
        <begin position="83"/>
        <end position="138"/>
    </location>
</feature>
<evidence type="ECO:0000313" key="3">
    <source>
        <dbReference type="EMBL" id="GAA4285645.1"/>
    </source>
</evidence>
<dbReference type="PANTHER" id="PTHR21666:SF270">
    <property type="entry name" value="MUREIN HYDROLASE ACTIVATOR ENVC"/>
    <property type="match status" value="1"/>
</dbReference>
<evidence type="ECO:0000259" key="2">
    <source>
        <dbReference type="Pfam" id="PF01551"/>
    </source>
</evidence>
<accession>A0ABP8EP02</accession>
<feature type="compositionally biased region" description="Polar residues" evidence="1">
    <location>
        <begin position="1"/>
        <end position="11"/>
    </location>
</feature>
<feature type="compositionally biased region" description="Basic and acidic residues" evidence="1">
    <location>
        <begin position="96"/>
        <end position="110"/>
    </location>
</feature>
<name>A0ABP8EP02_9MICO</name>
<dbReference type="RefSeq" id="WP_345036216.1">
    <property type="nucleotide sequence ID" value="NZ_BAABBA010000001.1"/>
</dbReference>
<dbReference type="Pfam" id="PF01551">
    <property type="entry name" value="Peptidase_M23"/>
    <property type="match status" value="1"/>
</dbReference>
<keyword evidence="4" id="KW-1185">Reference proteome</keyword>
<organism evidence="3 4">
    <name type="scientific">Georgenia daeguensis</name>
    <dbReference type="NCBI Taxonomy" id="908355"/>
    <lineage>
        <taxon>Bacteria</taxon>
        <taxon>Bacillati</taxon>
        <taxon>Actinomycetota</taxon>
        <taxon>Actinomycetes</taxon>
        <taxon>Micrococcales</taxon>
        <taxon>Bogoriellaceae</taxon>
        <taxon>Georgenia</taxon>
    </lineage>
</organism>
<protein>
    <recommendedName>
        <fullName evidence="2">M23ase beta-sheet core domain-containing protein</fullName>
    </recommendedName>
</protein>
<dbReference type="InterPro" id="IPR016047">
    <property type="entry name" value="M23ase_b-sheet_dom"/>
</dbReference>
<dbReference type="Proteomes" id="UP001499841">
    <property type="component" value="Unassembled WGS sequence"/>
</dbReference>
<feature type="domain" description="M23ase beta-sheet core" evidence="2">
    <location>
        <begin position="166"/>
        <end position="261"/>
    </location>
</feature>
<dbReference type="EMBL" id="BAABBA010000001">
    <property type="protein sequence ID" value="GAA4285645.1"/>
    <property type="molecule type" value="Genomic_DNA"/>
</dbReference>
<sequence length="284" mass="29375">MPDSASTSTPRSRGAHRAEPTSHFRSRLAVKACALGVLGALTVAVPVFASNSDDANAAGEAAPKATSSTLETLDAGFAAAAKEAPTSDALVEDPADQDRAAAERASRVQVREPLPSEAEKAEAAAKAAAEIAAATPPPPPAPEVVMPVAAGDYRLTSKYGPRWGGEHLGVDFAAPLDTPIHAVADGEVTYVGNGKDGRSSSMITIKHEVDGKIFESWYVHMYPDDLYVTAGQKVKAGDVIAGVGNNGNSTGPHLHFEIHTDASGTTTEPLSWMKALDAVDVGEL</sequence>
<dbReference type="PANTHER" id="PTHR21666">
    <property type="entry name" value="PEPTIDASE-RELATED"/>
    <property type="match status" value="1"/>
</dbReference>
<proteinExistence type="predicted"/>
<dbReference type="Gene3D" id="2.70.70.10">
    <property type="entry name" value="Glucose Permease (Domain IIA)"/>
    <property type="match status" value="1"/>
</dbReference>
<gene>
    <name evidence="3" type="ORF">GCM10022262_00040</name>
</gene>
<evidence type="ECO:0000256" key="1">
    <source>
        <dbReference type="SAM" id="MobiDB-lite"/>
    </source>
</evidence>
<dbReference type="InterPro" id="IPR011055">
    <property type="entry name" value="Dup_hybrid_motif"/>
</dbReference>
<reference evidence="4" key="1">
    <citation type="journal article" date="2019" name="Int. J. Syst. Evol. Microbiol.">
        <title>The Global Catalogue of Microorganisms (GCM) 10K type strain sequencing project: providing services to taxonomists for standard genome sequencing and annotation.</title>
        <authorList>
            <consortium name="The Broad Institute Genomics Platform"/>
            <consortium name="The Broad Institute Genome Sequencing Center for Infectious Disease"/>
            <person name="Wu L."/>
            <person name="Ma J."/>
        </authorList>
    </citation>
    <scope>NUCLEOTIDE SEQUENCE [LARGE SCALE GENOMIC DNA]</scope>
    <source>
        <strain evidence="4">JCM 17459</strain>
    </source>
</reference>
<dbReference type="SUPFAM" id="SSF51261">
    <property type="entry name" value="Duplicated hybrid motif"/>
    <property type="match status" value="1"/>
</dbReference>
<evidence type="ECO:0000313" key="4">
    <source>
        <dbReference type="Proteomes" id="UP001499841"/>
    </source>
</evidence>
<feature type="region of interest" description="Disordered" evidence="1">
    <location>
        <begin position="1"/>
        <end position="23"/>
    </location>
</feature>
<feature type="compositionally biased region" description="Low complexity" evidence="1">
    <location>
        <begin position="124"/>
        <end position="134"/>
    </location>
</feature>